<dbReference type="PANTHER" id="PTHR21327">
    <property type="entry name" value="GTP CYCLOHYDROLASE II-RELATED"/>
    <property type="match status" value="1"/>
</dbReference>
<dbReference type="EMBL" id="JBHTIW010000017">
    <property type="protein sequence ID" value="MFD0921959.1"/>
    <property type="molecule type" value="Genomic_DNA"/>
</dbReference>
<evidence type="ECO:0000256" key="1">
    <source>
        <dbReference type="ARBA" id="ARBA00002284"/>
    </source>
</evidence>
<organism evidence="6 7">
    <name type="scientific">Saccharopolyspora rosea</name>
    <dbReference type="NCBI Taxonomy" id="524884"/>
    <lineage>
        <taxon>Bacteria</taxon>
        <taxon>Bacillati</taxon>
        <taxon>Actinomycetota</taxon>
        <taxon>Actinomycetes</taxon>
        <taxon>Pseudonocardiales</taxon>
        <taxon>Pseudonocardiaceae</taxon>
        <taxon>Saccharopolyspora</taxon>
    </lineage>
</organism>
<keyword evidence="4" id="KW-0686">Riboflavin biosynthesis</keyword>
<dbReference type="Gene3D" id="3.90.870.10">
    <property type="entry name" value="DHBP synthase"/>
    <property type="match status" value="1"/>
</dbReference>
<sequence>MPDISAEPESAVAAGRPVVVADRAGGGLVFAASRATTALMAFTVRHSSGFVCVALPAQRCDALALPPMHPRAARGGGATFCVAVDAVDGTTTGISASDRAATALRLADPRAVPADFTRPGHVVPVAVRPSDTGGLAEVAAALVGAAGEPPVAVFAHLVSPADPTRMADEVELDDFARHHGLPLVAPARPLPAS</sequence>
<dbReference type="Proteomes" id="UP001597018">
    <property type="component" value="Unassembled WGS sequence"/>
</dbReference>
<evidence type="ECO:0000256" key="3">
    <source>
        <dbReference type="ARBA" id="ARBA00012153"/>
    </source>
</evidence>
<evidence type="ECO:0000256" key="2">
    <source>
        <dbReference type="ARBA" id="ARBA00004904"/>
    </source>
</evidence>
<comment type="pathway">
    <text evidence="2">Cofactor biosynthesis; riboflavin biosynthesis; 2-hydroxy-3-oxobutyl phosphate from D-ribulose 5-phosphate: step 1/1.</text>
</comment>
<accession>A0ABW3FZ82</accession>
<comment type="caution">
    <text evidence="6">The sequence shown here is derived from an EMBL/GenBank/DDBJ whole genome shotgun (WGS) entry which is preliminary data.</text>
</comment>
<dbReference type="SUPFAM" id="SSF55821">
    <property type="entry name" value="YrdC/RibB"/>
    <property type="match status" value="1"/>
</dbReference>
<dbReference type="PANTHER" id="PTHR21327:SF18">
    <property type="entry name" value="3,4-DIHYDROXY-2-BUTANONE 4-PHOSPHATE SYNTHASE"/>
    <property type="match status" value="1"/>
</dbReference>
<dbReference type="RefSeq" id="WP_263248266.1">
    <property type="nucleotide sequence ID" value="NZ_BAABLT010000026.1"/>
</dbReference>
<reference evidence="7" key="1">
    <citation type="journal article" date="2019" name="Int. J. Syst. Evol. Microbiol.">
        <title>The Global Catalogue of Microorganisms (GCM) 10K type strain sequencing project: providing services to taxonomists for standard genome sequencing and annotation.</title>
        <authorList>
            <consortium name="The Broad Institute Genomics Platform"/>
            <consortium name="The Broad Institute Genome Sequencing Center for Infectious Disease"/>
            <person name="Wu L."/>
            <person name="Ma J."/>
        </authorList>
    </citation>
    <scope>NUCLEOTIDE SEQUENCE [LARGE SCALE GENOMIC DNA]</scope>
    <source>
        <strain evidence="7">CCUG 56401</strain>
    </source>
</reference>
<dbReference type="EC" id="4.1.99.12" evidence="3"/>
<name>A0ABW3FZ82_9PSEU</name>
<dbReference type="GO" id="GO:0008686">
    <property type="term" value="F:3,4-dihydroxy-2-butanone-4-phosphate synthase activity"/>
    <property type="evidence" value="ECO:0007669"/>
    <property type="project" value="UniProtKB-EC"/>
</dbReference>
<gene>
    <name evidence="6" type="ORF">ACFQ16_19620</name>
</gene>
<keyword evidence="5" id="KW-0479">Metal-binding</keyword>
<evidence type="ECO:0000256" key="5">
    <source>
        <dbReference type="ARBA" id="ARBA00022723"/>
    </source>
</evidence>
<dbReference type="InterPro" id="IPR000422">
    <property type="entry name" value="DHBP_synthase_RibB"/>
</dbReference>
<proteinExistence type="predicted"/>
<dbReference type="InterPro" id="IPR017945">
    <property type="entry name" value="DHBP_synth_RibB-like_a/b_dom"/>
</dbReference>
<evidence type="ECO:0000313" key="7">
    <source>
        <dbReference type="Proteomes" id="UP001597018"/>
    </source>
</evidence>
<keyword evidence="7" id="KW-1185">Reference proteome</keyword>
<evidence type="ECO:0000313" key="6">
    <source>
        <dbReference type="EMBL" id="MFD0921959.1"/>
    </source>
</evidence>
<dbReference type="Pfam" id="PF00926">
    <property type="entry name" value="DHBP_synthase"/>
    <property type="match status" value="1"/>
</dbReference>
<comment type="function">
    <text evidence="1">Catalyzes the conversion of D-ribulose 5-phosphate to formate and 3,4-dihydroxy-2-butanone 4-phosphate.</text>
</comment>
<protein>
    <recommendedName>
        <fullName evidence="3">3,4-dihydroxy-2-butanone-4-phosphate synthase</fullName>
        <ecNumber evidence="3">4.1.99.12</ecNumber>
    </recommendedName>
</protein>
<evidence type="ECO:0000256" key="4">
    <source>
        <dbReference type="ARBA" id="ARBA00022619"/>
    </source>
</evidence>
<keyword evidence="6" id="KW-0456">Lyase</keyword>